<keyword evidence="1" id="KW-1133">Transmembrane helix</keyword>
<name>A0A087AQJ4_9BIFI</name>
<proteinExistence type="predicted"/>
<evidence type="ECO:0000313" key="3">
    <source>
        <dbReference type="Proteomes" id="UP000029046"/>
    </source>
</evidence>
<feature type="transmembrane region" description="Helical" evidence="1">
    <location>
        <begin position="238"/>
        <end position="262"/>
    </location>
</feature>
<feature type="transmembrane region" description="Helical" evidence="1">
    <location>
        <begin position="186"/>
        <end position="217"/>
    </location>
</feature>
<feature type="transmembrane region" description="Helical" evidence="1">
    <location>
        <begin position="299"/>
        <end position="318"/>
    </location>
</feature>
<protein>
    <submittedName>
        <fullName evidence="2">Uncharacterized protein</fullName>
    </submittedName>
</protein>
<sequence>MGRHQRAETAGLVSCLICAVLGGTAMSLYMTLAPAIWQISQRLFTVCAGIVAACGVVSFCCGYIKGSSSFTLRNGWFAPIRRAGETLALSVVYAATAFLTSFLILNIANGIIGTQMFVGYLVGACAGLSGVVGYLTFVQAQAMRAKTLAALLPFFVIAGVGGAGMTTDDPWWFVNNFSRLGDRTTFAASMFNTTLILAGLCVIVISYFSVSELVTTYRQRELWHRRRFDRPGRDLPHFRVRMAILSMLLAACGCCFIGIGSFRQTPHPIAHNAFAFSLPGITAVLLLALPWLAPLFSKAMYVVSDLIVVVGTAAVVVWRYDITSMTNLELLLGMLFFGWFIVFCRQIAALEADRIQEQVVHLQLAAEGADAVDEPLESRVASDR</sequence>
<gene>
    <name evidence="2" type="ORF">BIGA_0472</name>
</gene>
<feature type="transmembrane region" description="Helical" evidence="1">
    <location>
        <begin position="330"/>
        <end position="348"/>
    </location>
</feature>
<feature type="transmembrane region" description="Helical" evidence="1">
    <location>
        <begin position="43"/>
        <end position="65"/>
    </location>
</feature>
<feature type="transmembrane region" description="Helical" evidence="1">
    <location>
        <begin position="274"/>
        <end position="292"/>
    </location>
</feature>
<comment type="caution">
    <text evidence="2">The sequence shown here is derived from an EMBL/GenBank/DDBJ whole genome shotgun (WGS) entry which is preliminary data.</text>
</comment>
<organism evidence="2 3">
    <name type="scientific">Bifidobacterium pullorum subsp. gallinarum</name>
    <dbReference type="NCBI Taxonomy" id="78344"/>
    <lineage>
        <taxon>Bacteria</taxon>
        <taxon>Bacillati</taxon>
        <taxon>Actinomycetota</taxon>
        <taxon>Actinomycetes</taxon>
        <taxon>Bifidobacteriales</taxon>
        <taxon>Bifidobacteriaceae</taxon>
        <taxon>Bifidobacterium</taxon>
    </lineage>
</organism>
<keyword evidence="1" id="KW-0812">Transmembrane</keyword>
<accession>A0A087AQJ4</accession>
<dbReference type="OrthoDB" id="3225559at2"/>
<feature type="transmembrane region" description="Helical" evidence="1">
    <location>
        <begin position="86"/>
        <end position="105"/>
    </location>
</feature>
<reference evidence="2 3" key="1">
    <citation type="submission" date="2014-03" db="EMBL/GenBank/DDBJ databases">
        <title>Genomics of Bifidobacteria.</title>
        <authorList>
            <person name="Ventura M."/>
            <person name="Milani C."/>
            <person name="Lugli G.A."/>
        </authorList>
    </citation>
    <scope>NUCLEOTIDE SEQUENCE [LARGE SCALE GENOMIC DNA]</scope>
    <source>
        <strain evidence="2 3">LMG 11586</strain>
    </source>
</reference>
<keyword evidence="1" id="KW-0472">Membrane</keyword>
<evidence type="ECO:0000256" key="1">
    <source>
        <dbReference type="SAM" id="Phobius"/>
    </source>
</evidence>
<evidence type="ECO:0000313" key="2">
    <source>
        <dbReference type="EMBL" id="KFI61044.1"/>
    </source>
</evidence>
<feature type="transmembrane region" description="Helical" evidence="1">
    <location>
        <begin position="148"/>
        <end position="166"/>
    </location>
</feature>
<feature type="transmembrane region" description="Helical" evidence="1">
    <location>
        <begin position="12"/>
        <end position="37"/>
    </location>
</feature>
<dbReference type="AlphaFoldDB" id="A0A087AQJ4"/>
<dbReference type="Proteomes" id="UP000029046">
    <property type="component" value="Unassembled WGS sequence"/>
</dbReference>
<keyword evidence="3" id="KW-1185">Reference proteome</keyword>
<feature type="transmembrane region" description="Helical" evidence="1">
    <location>
        <begin position="117"/>
        <end position="136"/>
    </location>
</feature>
<dbReference type="EMBL" id="JGYX01000002">
    <property type="protein sequence ID" value="KFI61044.1"/>
    <property type="molecule type" value="Genomic_DNA"/>
</dbReference>
<dbReference type="RefSeq" id="WP_033506212.1">
    <property type="nucleotide sequence ID" value="NZ_JGYX01000002.1"/>
</dbReference>
<dbReference type="eggNOG" id="ENOG5032UTZ">
    <property type="taxonomic scope" value="Bacteria"/>
</dbReference>